<reference evidence="5" key="1">
    <citation type="submission" date="2024-04" db="EMBL/GenBank/DDBJ databases">
        <title>Salinicola lusitanus LLJ914,a marine bacterium isolated from the Okinawa Trough.</title>
        <authorList>
            <person name="Li J."/>
        </authorList>
    </citation>
    <scope>NUCLEOTIDE SEQUENCE [LARGE SCALE GENOMIC DNA]</scope>
</reference>
<gene>
    <name evidence="4" type="ORF">WMY93_001467</name>
</gene>
<evidence type="ECO:0000256" key="2">
    <source>
        <dbReference type="SAM" id="MobiDB-lite"/>
    </source>
</evidence>
<feature type="domain" description="Integrase zinc-binding" evidence="3">
    <location>
        <begin position="421"/>
        <end position="473"/>
    </location>
</feature>
<name>A0AAW0QHA7_9GOBI</name>
<dbReference type="Pfam" id="PF17921">
    <property type="entry name" value="Integrase_H2C2"/>
    <property type="match status" value="1"/>
</dbReference>
<evidence type="ECO:0000256" key="1">
    <source>
        <dbReference type="ARBA" id="ARBA00039658"/>
    </source>
</evidence>
<comment type="caution">
    <text evidence="4">The sequence shown here is derived from an EMBL/GenBank/DDBJ whole genome shotgun (WGS) entry which is preliminary data.</text>
</comment>
<dbReference type="Proteomes" id="UP001460270">
    <property type="component" value="Unassembled WGS sequence"/>
</dbReference>
<dbReference type="InterPro" id="IPR041588">
    <property type="entry name" value="Integrase_H2C2"/>
</dbReference>
<dbReference type="FunFam" id="1.10.340.70:FF:000001">
    <property type="entry name" value="Retrovirus-related Pol polyprotein from transposon gypsy-like Protein"/>
    <property type="match status" value="1"/>
</dbReference>
<proteinExistence type="predicted"/>
<keyword evidence="5" id="KW-1185">Reference proteome</keyword>
<feature type="compositionally biased region" description="Polar residues" evidence="2">
    <location>
        <begin position="339"/>
        <end position="352"/>
    </location>
</feature>
<protein>
    <recommendedName>
        <fullName evidence="1">Gypsy retrotransposon integrase-like protein 1</fullName>
    </recommendedName>
</protein>
<dbReference type="InterPro" id="IPR050951">
    <property type="entry name" value="Retrovirus_Pol_polyprotein"/>
</dbReference>
<dbReference type="Gene3D" id="1.10.340.70">
    <property type="match status" value="1"/>
</dbReference>
<dbReference type="EMBL" id="JBBPFD010000001">
    <property type="protein sequence ID" value="KAK7945739.1"/>
    <property type="molecule type" value="Genomic_DNA"/>
</dbReference>
<feature type="region of interest" description="Disordered" evidence="2">
    <location>
        <begin position="309"/>
        <end position="364"/>
    </location>
</feature>
<accession>A0AAW0QHA7</accession>
<organism evidence="4 5">
    <name type="scientific">Mugilogobius chulae</name>
    <name type="common">yellowstripe goby</name>
    <dbReference type="NCBI Taxonomy" id="88201"/>
    <lineage>
        <taxon>Eukaryota</taxon>
        <taxon>Metazoa</taxon>
        <taxon>Chordata</taxon>
        <taxon>Craniata</taxon>
        <taxon>Vertebrata</taxon>
        <taxon>Euteleostomi</taxon>
        <taxon>Actinopterygii</taxon>
        <taxon>Neopterygii</taxon>
        <taxon>Teleostei</taxon>
        <taxon>Neoteleostei</taxon>
        <taxon>Acanthomorphata</taxon>
        <taxon>Gobiaria</taxon>
        <taxon>Gobiiformes</taxon>
        <taxon>Gobioidei</taxon>
        <taxon>Gobiidae</taxon>
        <taxon>Gobionellinae</taxon>
        <taxon>Mugilogobius</taxon>
    </lineage>
</organism>
<evidence type="ECO:0000313" key="5">
    <source>
        <dbReference type="Proteomes" id="UP001460270"/>
    </source>
</evidence>
<evidence type="ECO:0000259" key="3">
    <source>
        <dbReference type="Pfam" id="PF17921"/>
    </source>
</evidence>
<sequence length="663" mass="74239">MDKRRASAQLELLLQFYKLELQLTSVKCSSSMKPPDGGSCLGLRSDPLGMWSLNSDPKVQSYDSQLLLWRSLESEDRLLQLILQQGGECGFARSVPVQAHMERADAGAEVVEAHRTVAALYCPAVAAARVTLPGEVCYLTRKSCVALSVWDVPLQLHGSGAPLLLEQMVVRYQVMKESGSVYFPPLWNMHINGTDECLLYIPRERKWLILKGTSGVAQEDWEEERWATVKARLLELAEQGQCQDRNVLKPTMQQNGVAEQNVDGHQTNGYRSRCWAREAATSSPSGEMAELRDLVQRQQEQLNEVNQRLRALQVPDKSSTTAKGPEQLVSRSRKRNQEVTRSLGQPSHQSDLSAPPPISGLPRWKVMSGRRRPSWLERQGLHPAAKSLLHQWSRLVIRDGLLYRTIRRTDRCGRIFQLVLPGDLRKEVFDKIHGHHGHQGEVGISELIRERCYWPRMNYAISRWCQQCHECNTKLNTLSGAQVQHNNIETSRCSGSIVSEGVERNSSPQLSLQLCAPLEGTRPWRGMGKSCSTEIPDDKQPTTVLFSRGNRNCRGANSEPWGECSRQSVLLGYHTENGRSLTHSDTEGFRAAPLCPLSWSGYGAPHEGYHVLSFLLRGLVRAWLPLVEGLVIDVLTSVPSPLCAKLFLPGANQLTPETTEGRS</sequence>
<dbReference type="PANTHER" id="PTHR37984">
    <property type="entry name" value="PROTEIN CBG26694"/>
    <property type="match status" value="1"/>
</dbReference>
<evidence type="ECO:0000313" key="4">
    <source>
        <dbReference type="EMBL" id="KAK7945739.1"/>
    </source>
</evidence>
<dbReference type="AlphaFoldDB" id="A0AAW0QHA7"/>
<dbReference type="PANTHER" id="PTHR37984:SF15">
    <property type="entry name" value="INTEGRASE CATALYTIC DOMAIN-CONTAINING PROTEIN"/>
    <property type="match status" value="1"/>
</dbReference>